<feature type="domain" description="GtrA/DPMS transmembrane" evidence="10">
    <location>
        <begin position="214"/>
        <end position="329"/>
    </location>
</feature>
<keyword evidence="12" id="KW-1185">Reference proteome</keyword>
<accession>A0A1I5QML1</accession>
<evidence type="ECO:0000259" key="10">
    <source>
        <dbReference type="Pfam" id="PF04138"/>
    </source>
</evidence>
<dbReference type="Proteomes" id="UP000199586">
    <property type="component" value="Unassembled WGS sequence"/>
</dbReference>
<evidence type="ECO:0000259" key="9">
    <source>
        <dbReference type="Pfam" id="PF00535"/>
    </source>
</evidence>
<keyword evidence="7 8" id="KW-0472">Membrane</keyword>
<dbReference type="InterPro" id="IPR039528">
    <property type="entry name" value="DPM1-like"/>
</dbReference>
<dbReference type="AlphaFoldDB" id="A0A1I5QML1"/>
<organism evidence="11 12">
    <name type="scientific">Sphingomonas rubra</name>
    <dbReference type="NCBI Taxonomy" id="634430"/>
    <lineage>
        <taxon>Bacteria</taxon>
        <taxon>Pseudomonadati</taxon>
        <taxon>Pseudomonadota</taxon>
        <taxon>Alphaproteobacteria</taxon>
        <taxon>Sphingomonadales</taxon>
        <taxon>Sphingomonadaceae</taxon>
        <taxon>Sphingomonas</taxon>
    </lineage>
</organism>
<protein>
    <submittedName>
        <fullName evidence="11">Dolichol-phosphate mannosyltransferase</fullName>
    </submittedName>
</protein>
<evidence type="ECO:0000313" key="12">
    <source>
        <dbReference type="Proteomes" id="UP000199586"/>
    </source>
</evidence>
<dbReference type="InterPro" id="IPR007267">
    <property type="entry name" value="GtrA_DPMS_TM"/>
</dbReference>
<dbReference type="GO" id="GO:0000271">
    <property type="term" value="P:polysaccharide biosynthetic process"/>
    <property type="evidence" value="ECO:0007669"/>
    <property type="project" value="InterPro"/>
</dbReference>
<evidence type="ECO:0000256" key="5">
    <source>
        <dbReference type="ARBA" id="ARBA00022692"/>
    </source>
</evidence>
<evidence type="ECO:0000256" key="1">
    <source>
        <dbReference type="ARBA" id="ARBA00004141"/>
    </source>
</evidence>
<evidence type="ECO:0000256" key="6">
    <source>
        <dbReference type="ARBA" id="ARBA00022989"/>
    </source>
</evidence>
<dbReference type="GO" id="GO:0009247">
    <property type="term" value="P:glycolipid biosynthetic process"/>
    <property type="evidence" value="ECO:0007669"/>
    <property type="project" value="TreeGrafter"/>
</dbReference>
<dbReference type="Gene3D" id="3.90.550.10">
    <property type="entry name" value="Spore Coat Polysaccharide Biosynthesis Protein SpsA, Chain A"/>
    <property type="match status" value="1"/>
</dbReference>
<evidence type="ECO:0000256" key="2">
    <source>
        <dbReference type="ARBA" id="ARBA00006739"/>
    </source>
</evidence>
<dbReference type="GO" id="GO:0004582">
    <property type="term" value="F:dolichyl-phosphate beta-D-mannosyltransferase activity"/>
    <property type="evidence" value="ECO:0007669"/>
    <property type="project" value="InterPro"/>
</dbReference>
<comment type="subcellular location">
    <subcellularLocation>
        <location evidence="1">Membrane</location>
        <topology evidence="1">Multi-pass membrane protein</topology>
    </subcellularLocation>
</comment>
<evidence type="ECO:0000256" key="8">
    <source>
        <dbReference type="SAM" id="Phobius"/>
    </source>
</evidence>
<dbReference type="EMBL" id="FOXP01000002">
    <property type="protein sequence ID" value="SFP47499.1"/>
    <property type="molecule type" value="Genomic_DNA"/>
</dbReference>
<feature type="domain" description="Glycosyltransferase 2-like" evidence="9">
    <location>
        <begin position="6"/>
        <end position="142"/>
    </location>
</feature>
<dbReference type="Pfam" id="PF04138">
    <property type="entry name" value="GtrA_DPMS_TM"/>
    <property type="match status" value="1"/>
</dbReference>
<dbReference type="InterPro" id="IPR029044">
    <property type="entry name" value="Nucleotide-diphossugar_trans"/>
</dbReference>
<proteinExistence type="inferred from homology"/>
<dbReference type="GO" id="GO:0016020">
    <property type="term" value="C:membrane"/>
    <property type="evidence" value="ECO:0007669"/>
    <property type="project" value="UniProtKB-SubCell"/>
</dbReference>
<name>A0A1I5QML1_9SPHN</name>
<gene>
    <name evidence="11" type="ORF">SAMN04488241_102163</name>
</gene>
<sequence length="343" mass="36499">MGDVAWELIVVDDDSPDGTAAEVTALRAEGWPVRVIRRVGRRGLASAVVEGALAAEADHVAVIDADMQHDERLLPRMLALMEADEADLVIGSRYLGEGGIGDWDAGRARISRVATRCATLVIGAGVSDPMSGFFAIKRDAFHACVYDLSQQGYKILLDVLTSSPRRLVVVELPYVFRSRQHGESKLDVMVAAELLFLLIEKLSRGFVPPRFVLFCAVGGVGLAAHLLVLGLLSAGGAAFIPAQTASAFAAMTLNFAINNAVTYRAQRLRGARFVVGYAVFCLICSIGGLANIGVADLVLVGSGSWPLAGIAGALMSAVFNFGAASQLVWNGRRRSRRPLVRHG</sequence>
<dbReference type="Pfam" id="PF00535">
    <property type="entry name" value="Glycos_transf_2"/>
    <property type="match status" value="1"/>
</dbReference>
<feature type="transmembrane region" description="Helical" evidence="8">
    <location>
        <begin position="211"/>
        <end position="232"/>
    </location>
</feature>
<keyword evidence="5 8" id="KW-0812">Transmembrane</keyword>
<reference evidence="11 12" key="1">
    <citation type="submission" date="2016-10" db="EMBL/GenBank/DDBJ databases">
        <authorList>
            <person name="de Groot N.N."/>
        </authorList>
    </citation>
    <scope>NUCLEOTIDE SEQUENCE [LARGE SCALE GENOMIC DNA]</scope>
    <source>
        <strain evidence="11 12">CGMCC 1.9113</strain>
    </source>
</reference>
<keyword evidence="6 8" id="KW-1133">Transmembrane helix</keyword>
<comment type="similarity">
    <text evidence="2">Belongs to the glycosyltransferase 2 family.</text>
</comment>
<keyword evidence="3 11" id="KW-0328">Glycosyltransferase</keyword>
<evidence type="ECO:0000313" key="11">
    <source>
        <dbReference type="EMBL" id="SFP47499.1"/>
    </source>
</evidence>
<evidence type="ECO:0000256" key="7">
    <source>
        <dbReference type="ARBA" id="ARBA00023136"/>
    </source>
</evidence>
<dbReference type="SUPFAM" id="SSF53448">
    <property type="entry name" value="Nucleotide-diphospho-sugar transferases"/>
    <property type="match status" value="1"/>
</dbReference>
<evidence type="ECO:0000256" key="3">
    <source>
        <dbReference type="ARBA" id="ARBA00022676"/>
    </source>
</evidence>
<dbReference type="PANTHER" id="PTHR43398">
    <property type="entry name" value="DOLICHOL-PHOSPHATE MANNOSYLTRANSFERASE SUBUNIT 1"/>
    <property type="match status" value="1"/>
</dbReference>
<dbReference type="STRING" id="634430.SAMN04488241_102163"/>
<dbReference type="PANTHER" id="PTHR43398:SF1">
    <property type="entry name" value="DOLICHOL-PHOSPHATE MANNOSYLTRANSFERASE SUBUNIT 1"/>
    <property type="match status" value="1"/>
</dbReference>
<evidence type="ECO:0000256" key="4">
    <source>
        <dbReference type="ARBA" id="ARBA00022679"/>
    </source>
</evidence>
<feature type="transmembrane region" description="Helical" evidence="8">
    <location>
        <begin position="238"/>
        <end position="261"/>
    </location>
</feature>
<dbReference type="InterPro" id="IPR001173">
    <property type="entry name" value="Glyco_trans_2-like"/>
</dbReference>
<feature type="transmembrane region" description="Helical" evidence="8">
    <location>
        <begin position="273"/>
        <end position="295"/>
    </location>
</feature>
<dbReference type="RefSeq" id="WP_245739034.1">
    <property type="nucleotide sequence ID" value="NZ_FOXP01000002.1"/>
</dbReference>
<feature type="transmembrane region" description="Helical" evidence="8">
    <location>
        <begin position="307"/>
        <end position="329"/>
    </location>
</feature>
<keyword evidence="4 11" id="KW-0808">Transferase</keyword>